<organism evidence="2">
    <name type="scientific">uncultured Caudovirales phage</name>
    <dbReference type="NCBI Taxonomy" id="2100421"/>
    <lineage>
        <taxon>Viruses</taxon>
        <taxon>Duplodnaviria</taxon>
        <taxon>Heunggongvirae</taxon>
        <taxon>Uroviricota</taxon>
        <taxon>Caudoviricetes</taxon>
        <taxon>Peduoviridae</taxon>
        <taxon>Maltschvirus</taxon>
        <taxon>Maltschvirus maltsch</taxon>
    </lineage>
</organism>
<protein>
    <submittedName>
        <fullName evidence="2">Uncharacterized protein</fullName>
    </submittedName>
</protein>
<dbReference type="EMBL" id="LR796353">
    <property type="protein sequence ID" value="CAB4139332.1"/>
    <property type="molecule type" value="Genomic_DNA"/>
</dbReference>
<proteinExistence type="predicted"/>
<evidence type="ECO:0000313" key="2">
    <source>
        <dbReference type="EMBL" id="CAB4161364.1"/>
    </source>
</evidence>
<gene>
    <name evidence="1" type="ORF">UFOVP345_37</name>
    <name evidence="2" type="ORF">UFOVP732_47</name>
</gene>
<reference evidence="2" key="1">
    <citation type="submission" date="2020-04" db="EMBL/GenBank/DDBJ databases">
        <authorList>
            <person name="Chiriac C."/>
            <person name="Salcher M."/>
            <person name="Ghai R."/>
            <person name="Kavagutti S V."/>
        </authorList>
    </citation>
    <scope>NUCLEOTIDE SEQUENCE</scope>
</reference>
<accession>A0A6J5P1G1</accession>
<name>A0A6J5P1G1_9CAUD</name>
<sequence length="96" mass="10951">MDHIDTETARILRAGREAQDLLGSPTFVGVLNELSDLYLREIIDTAPHESKTREDRYLRIQVLRDISTTLTNRVALAQREQMNAEIATNDPDIEET</sequence>
<dbReference type="EMBL" id="LR796713">
    <property type="protein sequence ID" value="CAB4161364.1"/>
    <property type="molecule type" value="Genomic_DNA"/>
</dbReference>
<evidence type="ECO:0000313" key="1">
    <source>
        <dbReference type="EMBL" id="CAB4139332.1"/>
    </source>
</evidence>